<dbReference type="NCBIfam" id="TIGR03413">
    <property type="entry name" value="GSH_gloB"/>
    <property type="match status" value="1"/>
</dbReference>
<evidence type="ECO:0000256" key="1">
    <source>
        <dbReference type="ARBA" id="ARBA00001623"/>
    </source>
</evidence>
<evidence type="ECO:0000256" key="6">
    <source>
        <dbReference type="ARBA" id="ARBA00022723"/>
    </source>
</evidence>
<keyword evidence="8" id="KW-0862">Zinc</keyword>
<dbReference type="RefSeq" id="XP_034014267.1">
    <property type="nucleotide sequence ID" value="XM_034159215.1"/>
</dbReference>
<proteinExistence type="inferred from homology"/>
<evidence type="ECO:0000256" key="3">
    <source>
        <dbReference type="ARBA" id="ARBA00004963"/>
    </source>
</evidence>
<dbReference type="InterPro" id="IPR017782">
    <property type="entry name" value="Hydroxyacylglutathione_Hdrlase"/>
</dbReference>
<evidence type="ECO:0000256" key="4">
    <source>
        <dbReference type="ARBA" id="ARBA00006759"/>
    </source>
</evidence>
<dbReference type="Pfam" id="PF16123">
    <property type="entry name" value="HAGH_C"/>
    <property type="match status" value="1"/>
</dbReference>
<gene>
    <name evidence="11" type="ORF">DIURU_000914</name>
</gene>
<dbReference type="InterPro" id="IPR001279">
    <property type="entry name" value="Metallo-B-lactamas"/>
</dbReference>
<dbReference type="AlphaFoldDB" id="A0A642UWH7"/>
<dbReference type="VEuPathDB" id="FungiDB:DIURU_000914"/>
<dbReference type="EC" id="3.1.2.6" evidence="5"/>
<dbReference type="PANTHER" id="PTHR11935:SF94">
    <property type="entry name" value="TENZING NORGAY, ISOFORM C"/>
    <property type="match status" value="1"/>
</dbReference>
<dbReference type="PANTHER" id="PTHR11935">
    <property type="entry name" value="BETA LACTAMASE DOMAIN"/>
    <property type="match status" value="1"/>
</dbReference>
<dbReference type="GO" id="GO:0019243">
    <property type="term" value="P:methylglyoxal catabolic process to D-lactate via S-lactoyl-glutathione"/>
    <property type="evidence" value="ECO:0007669"/>
    <property type="project" value="InterPro"/>
</dbReference>
<dbReference type="InterPro" id="IPR036866">
    <property type="entry name" value="RibonucZ/Hydroxyglut_hydro"/>
</dbReference>
<feature type="domain" description="Metallo-beta-lactamase" evidence="10">
    <location>
        <begin position="14"/>
        <end position="177"/>
    </location>
</feature>
<dbReference type="OMA" id="NYIWLLQ"/>
<comment type="pathway">
    <text evidence="3">Secondary metabolite metabolism; methylglyoxal degradation; (R)-lactate from methylglyoxal: step 2/2.</text>
</comment>
<sequence length="255" mass="28440">MHIESIPMRWGSGDNYAYLLVDDKSKHAWLIDPAEPDEVVAYLDKAGTGYELKAIVNTHHHYDHSQGNQFFHKKYPDLPVIAGKDSPQVSYTPQDGEVIDLGDSLAITALHTPCHTQDSICYYVSDTNTKEKAVFTGDTLFISGCGRFFEGTPKEMDYSLNKVLAKLPDATKVYPGHEYTRSNIKFSQKVLDNDAIAALAEMAKANEHTTGKSTIGQEKQYNPFMMLGDPQVQRATGESAREAVMGKLREMKNNM</sequence>
<evidence type="ECO:0000259" key="10">
    <source>
        <dbReference type="SMART" id="SM00849"/>
    </source>
</evidence>
<dbReference type="UniPathway" id="UPA00619">
    <property type="reaction ID" value="UER00676"/>
</dbReference>
<accession>A0A642UWH7</accession>
<dbReference type="SUPFAM" id="SSF56281">
    <property type="entry name" value="Metallo-hydrolase/oxidoreductase"/>
    <property type="match status" value="1"/>
</dbReference>
<dbReference type="InterPro" id="IPR035680">
    <property type="entry name" value="Clx_II_MBL"/>
</dbReference>
<evidence type="ECO:0000256" key="2">
    <source>
        <dbReference type="ARBA" id="ARBA00001947"/>
    </source>
</evidence>
<dbReference type="Proteomes" id="UP000449547">
    <property type="component" value="Unassembled WGS sequence"/>
</dbReference>
<dbReference type="EMBL" id="SWFT01000031">
    <property type="protein sequence ID" value="KAA8906753.1"/>
    <property type="molecule type" value="Genomic_DNA"/>
</dbReference>
<dbReference type="GO" id="GO:0004416">
    <property type="term" value="F:hydroxyacylglutathione hydrolase activity"/>
    <property type="evidence" value="ECO:0007669"/>
    <property type="project" value="UniProtKB-EC"/>
</dbReference>
<dbReference type="OrthoDB" id="515692at2759"/>
<comment type="caution">
    <text evidence="11">The sequence shown here is derived from an EMBL/GenBank/DDBJ whole genome shotgun (WGS) entry which is preliminary data.</text>
</comment>
<protein>
    <recommendedName>
        <fullName evidence="5">hydroxyacylglutathione hydrolase</fullName>
        <ecNumber evidence="5">3.1.2.6</ecNumber>
    </recommendedName>
    <alternativeName>
        <fullName evidence="9">Glyoxalase II</fullName>
    </alternativeName>
</protein>
<organism evidence="11 12">
    <name type="scientific">Diutina rugosa</name>
    <name type="common">Yeast</name>
    <name type="synonym">Candida rugosa</name>
    <dbReference type="NCBI Taxonomy" id="5481"/>
    <lineage>
        <taxon>Eukaryota</taxon>
        <taxon>Fungi</taxon>
        <taxon>Dikarya</taxon>
        <taxon>Ascomycota</taxon>
        <taxon>Saccharomycotina</taxon>
        <taxon>Pichiomycetes</taxon>
        <taxon>Debaryomycetaceae</taxon>
        <taxon>Diutina</taxon>
    </lineage>
</organism>
<dbReference type="GO" id="GO:0046872">
    <property type="term" value="F:metal ion binding"/>
    <property type="evidence" value="ECO:0007669"/>
    <property type="project" value="UniProtKB-KW"/>
</dbReference>
<dbReference type="Gene3D" id="3.60.15.10">
    <property type="entry name" value="Ribonuclease Z/Hydroxyacylglutathione hydrolase-like"/>
    <property type="match status" value="1"/>
</dbReference>
<evidence type="ECO:0000256" key="9">
    <source>
        <dbReference type="ARBA" id="ARBA00031044"/>
    </source>
</evidence>
<dbReference type="InterPro" id="IPR032282">
    <property type="entry name" value="HAGH_C"/>
</dbReference>
<comment type="cofactor">
    <cofactor evidence="2">
        <name>Zn(2+)</name>
        <dbReference type="ChEBI" id="CHEBI:29105"/>
    </cofactor>
</comment>
<evidence type="ECO:0000256" key="7">
    <source>
        <dbReference type="ARBA" id="ARBA00022801"/>
    </source>
</evidence>
<comment type="similarity">
    <text evidence="4">Belongs to the metallo-beta-lactamase superfamily. Glyoxalase II family.</text>
</comment>
<evidence type="ECO:0000313" key="11">
    <source>
        <dbReference type="EMBL" id="KAA8906753.1"/>
    </source>
</evidence>
<evidence type="ECO:0000256" key="8">
    <source>
        <dbReference type="ARBA" id="ARBA00022833"/>
    </source>
</evidence>
<keyword evidence="12" id="KW-1185">Reference proteome</keyword>
<dbReference type="SMART" id="SM00849">
    <property type="entry name" value="Lactamase_B"/>
    <property type="match status" value="1"/>
</dbReference>
<evidence type="ECO:0000313" key="12">
    <source>
        <dbReference type="Proteomes" id="UP000449547"/>
    </source>
</evidence>
<name>A0A642UWH7_DIURU</name>
<dbReference type="CDD" id="cd07723">
    <property type="entry name" value="hydroxyacylglutathione_hydrolase_MBL-fold"/>
    <property type="match status" value="1"/>
</dbReference>
<dbReference type="GeneID" id="54779567"/>
<comment type="catalytic activity">
    <reaction evidence="1">
        <text>an S-(2-hydroxyacyl)glutathione + H2O = a 2-hydroxy carboxylate + glutathione + H(+)</text>
        <dbReference type="Rhea" id="RHEA:21864"/>
        <dbReference type="ChEBI" id="CHEBI:15377"/>
        <dbReference type="ChEBI" id="CHEBI:15378"/>
        <dbReference type="ChEBI" id="CHEBI:57925"/>
        <dbReference type="ChEBI" id="CHEBI:58896"/>
        <dbReference type="ChEBI" id="CHEBI:71261"/>
        <dbReference type="EC" id="3.1.2.6"/>
    </reaction>
</comment>
<keyword evidence="7" id="KW-0378">Hydrolase</keyword>
<keyword evidence="6" id="KW-0479">Metal-binding</keyword>
<reference evidence="11 12" key="1">
    <citation type="submission" date="2019-07" db="EMBL/GenBank/DDBJ databases">
        <title>Genome assembly of two rare yeast pathogens: Diutina rugosa and Trichomonascus ciferrii.</title>
        <authorList>
            <person name="Mixao V."/>
            <person name="Saus E."/>
            <person name="Hansen A."/>
            <person name="Lass-Flor C."/>
            <person name="Gabaldon T."/>
        </authorList>
    </citation>
    <scope>NUCLEOTIDE SEQUENCE [LARGE SCALE GENOMIC DNA]</scope>
    <source>
        <strain evidence="11 12">CBS 613</strain>
    </source>
</reference>
<dbReference type="HAMAP" id="MF_01374">
    <property type="entry name" value="Glyoxalase_2"/>
    <property type="match status" value="1"/>
</dbReference>
<evidence type="ECO:0000256" key="5">
    <source>
        <dbReference type="ARBA" id="ARBA00011917"/>
    </source>
</evidence>
<dbReference type="Pfam" id="PF00753">
    <property type="entry name" value="Lactamase_B"/>
    <property type="match status" value="1"/>
</dbReference>